<comment type="caution">
    <text evidence="1">The sequence shown here is derived from an EMBL/GenBank/DDBJ whole genome shotgun (WGS) entry which is preliminary data.</text>
</comment>
<dbReference type="Proteomes" id="UP000294498">
    <property type="component" value="Unassembled WGS sequence"/>
</dbReference>
<accession>A0A4R8DTZ8</accession>
<dbReference type="RefSeq" id="WP_133994452.1">
    <property type="nucleotide sequence ID" value="NZ_SODV01000001.1"/>
</dbReference>
<gene>
    <name evidence="1" type="ORF">EDB95_2857</name>
</gene>
<proteinExistence type="predicted"/>
<evidence type="ECO:0000313" key="2">
    <source>
        <dbReference type="Proteomes" id="UP000294498"/>
    </source>
</evidence>
<protein>
    <submittedName>
        <fullName evidence="1">Uncharacterized protein</fullName>
    </submittedName>
</protein>
<sequence>MPREFDSRLAPYAEQLTAIIGGHAALQQEYEANRRIFNAHFRKVLATEIRPTMDEVMAEYTRRGYWVEIHSLIDRRYLAHVHQCYSINGTQAGKVDIAAVANYDYKKIFFILEMGEKTHQQQLTMTEVNRKAILDWLLPLLPTL</sequence>
<evidence type="ECO:0000313" key="1">
    <source>
        <dbReference type="EMBL" id="TDX01814.1"/>
    </source>
</evidence>
<dbReference type="AlphaFoldDB" id="A0A4R8DTZ8"/>
<dbReference type="EMBL" id="SODV01000001">
    <property type="protein sequence ID" value="TDX01814.1"/>
    <property type="molecule type" value="Genomic_DNA"/>
</dbReference>
<organism evidence="1 2">
    <name type="scientific">Dinghuibacter silviterrae</name>
    <dbReference type="NCBI Taxonomy" id="1539049"/>
    <lineage>
        <taxon>Bacteria</taxon>
        <taxon>Pseudomonadati</taxon>
        <taxon>Bacteroidota</taxon>
        <taxon>Chitinophagia</taxon>
        <taxon>Chitinophagales</taxon>
        <taxon>Chitinophagaceae</taxon>
        <taxon>Dinghuibacter</taxon>
    </lineage>
</organism>
<keyword evidence="2" id="KW-1185">Reference proteome</keyword>
<reference evidence="1 2" key="1">
    <citation type="submission" date="2019-03" db="EMBL/GenBank/DDBJ databases">
        <title>Genomic Encyclopedia of Type Strains, Phase IV (KMG-IV): sequencing the most valuable type-strain genomes for metagenomic binning, comparative biology and taxonomic classification.</title>
        <authorList>
            <person name="Goeker M."/>
        </authorList>
    </citation>
    <scope>NUCLEOTIDE SEQUENCE [LARGE SCALE GENOMIC DNA]</scope>
    <source>
        <strain evidence="1 2">DSM 100059</strain>
    </source>
</reference>
<name>A0A4R8DTZ8_9BACT</name>